<dbReference type="InterPro" id="IPR026272">
    <property type="entry name" value="SdpI"/>
</dbReference>
<dbReference type="AlphaFoldDB" id="M0IIW0"/>
<keyword evidence="1" id="KW-0812">Transmembrane</keyword>
<feature type="transmembrane region" description="Helical" evidence="1">
    <location>
        <begin position="85"/>
        <end position="109"/>
    </location>
</feature>
<proteinExistence type="predicted"/>
<dbReference type="InterPro" id="IPR025962">
    <property type="entry name" value="SdpI/YhfL"/>
</dbReference>
<feature type="transmembrane region" description="Helical" evidence="1">
    <location>
        <begin position="115"/>
        <end position="135"/>
    </location>
</feature>
<dbReference type="RefSeq" id="WP_007273913.1">
    <property type="nucleotide sequence ID" value="NZ_AOLM01000006.1"/>
</dbReference>
<evidence type="ECO:0000313" key="4">
    <source>
        <dbReference type="Proteomes" id="UP000011508"/>
    </source>
</evidence>
<protein>
    <recommendedName>
        <fullName evidence="2">DUF1648 domain-containing protein</fullName>
    </recommendedName>
</protein>
<dbReference type="Proteomes" id="UP000011508">
    <property type="component" value="Unassembled WGS sequence"/>
</dbReference>
<gene>
    <name evidence="3" type="ORF">C441_04114</name>
</gene>
<keyword evidence="4" id="KW-1185">Reference proteome</keyword>
<keyword evidence="1" id="KW-0472">Membrane</keyword>
<dbReference type="PATRIC" id="fig|662480.6.peg.802"/>
<organism evidence="3 4">
    <name type="scientific">Haloferax sulfurifontis ATCC BAA-897</name>
    <dbReference type="NCBI Taxonomy" id="662480"/>
    <lineage>
        <taxon>Archaea</taxon>
        <taxon>Methanobacteriati</taxon>
        <taxon>Methanobacteriota</taxon>
        <taxon>Stenosarchaea group</taxon>
        <taxon>Halobacteria</taxon>
        <taxon>Halobacteriales</taxon>
        <taxon>Haloferacaceae</taxon>
        <taxon>Haloferax</taxon>
    </lineage>
</organism>
<dbReference type="PANTHER" id="PTHR37810">
    <property type="entry name" value="IMMUNITY PROTEIN SDPI"/>
    <property type="match status" value="1"/>
</dbReference>
<evidence type="ECO:0000313" key="3">
    <source>
        <dbReference type="EMBL" id="ELZ96695.1"/>
    </source>
</evidence>
<feature type="transmembrane region" description="Helical" evidence="1">
    <location>
        <begin position="53"/>
        <end position="73"/>
    </location>
</feature>
<dbReference type="PIRSF" id="PIRSF038959">
    <property type="entry name" value="SdpI"/>
    <property type="match status" value="1"/>
</dbReference>
<evidence type="ECO:0000256" key="1">
    <source>
        <dbReference type="SAM" id="Phobius"/>
    </source>
</evidence>
<dbReference type="OrthoDB" id="102247at2157"/>
<name>M0IIW0_9EURY</name>
<feature type="transmembrane region" description="Helical" evidence="1">
    <location>
        <begin position="156"/>
        <end position="180"/>
    </location>
</feature>
<feature type="domain" description="DUF1648" evidence="2">
    <location>
        <begin position="13"/>
        <end position="59"/>
    </location>
</feature>
<feature type="transmembrane region" description="Helical" evidence="1">
    <location>
        <begin position="186"/>
        <end position="208"/>
    </location>
</feature>
<sequence>MNTRGRFALAAGFVILSGLVSLIAAPSLPDQVVSNWNATGDPNGTMSKMVALWLIPALTAGLVVVFAVIPRIDPLRENITEFRPYYDWFVVIFTGYMFLVHAGIVAFNLGYEFDFVYLILVAAAGLLYYSGVLVTHARRNWFVGIRTPWTLSSEEVWSRTHALGGRLFKLTAILTLIGLLFGDYAIYFLVVPALLTAATTVVYSYYLYERIEQRGDSPSEAEV</sequence>
<dbReference type="EMBL" id="AOLM01000006">
    <property type="protein sequence ID" value="ELZ96695.1"/>
    <property type="molecule type" value="Genomic_DNA"/>
</dbReference>
<dbReference type="PANTHER" id="PTHR37810:SF5">
    <property type="entry name" value="IMMUNITY PROTEIN SDPI"/>
    <property type="match status" value="1"/>
</dbReference>
<evidence type="ECO:0000259" key="2">
    <source>
        <dbReference type="Pfam" id="PF07853"/>
    </source>
</evidence>
<dbReference type="GO" id="GO:0009636">
    <property type="term" value="P:response to toxic substance"/>
    <property type="evidence" value="ECO:0007669"/>
    <property type="project" value="TreeGrafter"/>
</dbReference>
<dbReference type="Pfam" id="PF13630">
    <property type="entry name" value="SdpI"/>
    <property type="match status" value="1"/>
</dbReference>
<dbReference type="InterPro" id="IPR012867">
    <property type="entry name" value="DUF1648"/>
</dbReference>
<dbReference type="Pfam" id="PF07853">
    <property type="entry name" value="DUF1648"/>
    <property type="match status" value="1"/>
</dbReference>
<reference evidence="3 4" key="1">
    <citation type="journal article" date="2014" name="PLoS Genet.">
        <title>Phylogenetically driven sequencing of extremely halophilic archaea reveals strategies for static and dynamic osmo-response.</title>
        <authorList>
            <person name="Becker E.A."/>
            <person name="Seitzer P.M."/>
            <person name="Tritt A."/>
            <person name="Larsen D."/>
            <person name="Krusor M."/>
            <person name="Yao A.I."/>
            <person name="Wu D."/>
            <person name="Madern D."/>
            <person name="Eisen J.A."/>
            <person name="Darling A.E."/>
            <person name="Facciotti M.T."/>
        </authorList>
    </citation>
    <scope>NUCLEOTIDE SEQUENCE [LARGE SCALE GENOMIC DNA]</scope>
    <source>
        <strain evidence="3 4">ATCC BAA-897</strain>
    </source>
</reference>
<comment type="caution">
    <text evidence="3">The sequence shown here is derived from an EMBL/GenBank/DDBJ whole genome shotgun (WGS) entry which is preliminary data.</text>
</comment>
<accession>M0IIW0</accession>
<keyword evidence="1" id="KW-1133">Transmembrane helix</keyword>